<keyword evidence="4" id="KW-0472">Membrane</keyword>
<dbReference type="Pfam" id="PF03168">
    <property type="entry name" value="LEA_2"/>
    <property type="match status" value="1"/>
</dbReference>
<evidence type="ECO:0000313" key="8">
    <source>
        <dbReference type="Proteomes" id="UP001153076"/>
    </source>
</evidence>
<dbReference type="Proteomes" id="UP001153076">
    <property type="component" value="Unassembled WGS sequence"/>
</dbReference>
<keyword evidence="2" id="KW-0812">Transmembrane</keyword>
<dbReference type="GO" id="GO:0009506">
    <property type="term" value="C:plasmodesma"/>
    <property type="evidence" value="ECO:0007669"/>
    <property type="project" value="TreeGrafter"/>
</dbReference>
<keyword evidence="3" id="KW-1133">Transmembrane helix</keyword>
<dbReference type="PANTHER" id="PTHR31415:SF52">
    <property type="entry name" value="LATE EMBRYOGENESIS ABUNDANT (LEA) HYDROXYPROLINE-RICH GLYCOPROTEIN FAMILY-RELATED"/>
    <property type="match status" value="1"/>
</dbReference>
<sequence>MTYQDSDSVEEISRSHLSRNGKPPKMDYQSEPKQSCCRWCCRFLFFTAGLTALFLWLKLRTSSPTCSIDQFDAFALEKTANSTQTKTTNDTIYYDHKLKNRSNDAGFYYDAFCFSFSYASKPIGNATCSAFCQGHEKATHRIGSFDAPPWVNWENVTTAVSANGSAVFRAELATRRNGIVWWWRLTCKSMSEPEQGCCRCCCSFIFTAGLTALFLWLSLRPSSPTCSIEQFDAFALNKTSNSTTQTKTKTKTTNHTLYYDLKLKNRNKDMGVYYDALNLTFYYASRPIGNATYPAFYQGHQKDTHRIGSFDATRGVNWENATAVVSTNGSAVFRVELATAVRYKIIFWKTKQHRLVMAADLHVNDQGSLVKGKKNKGITLSSGAAKIKGCLHFVDRPTYQLVQNPLAY</sequence>
<name>A0A9Q1JIE4_9CARY</name>
<dbReference type="InterPro" id="IPR044839">
    <property type="entry name" value="NDR1-like"/>
</dbReference>
<dbReference type="GO" id="GO:0098542">
    <property type="term" value="P:defense response to other organism"/>
    <property type="evidence" value="ECO:0007669"/>
    <property type="project" value="InterPro"/>
</dbReference>
<dbReference type="InterPro" id="IPR004864">
    <property type="entry name" value="LEA_2"/>
</dbReference>
<reference evidence="7" key="1">
    <citation type="submission" date="2022-04" db="EMBL/GenBank/DDBJ databases">
        <title>Carnegiea gigantea Genome sequencing and assembly v2.</title>
        <authorList>
            <person name="Copetti D."/>
            <person name="Sanderson M.J."/>
            <person name="Burquez A."/>
            <person name="Wojciechowski M.F."/>
        </authorList>
    </citation>
    <scope>NUCLEOTIDE SEQUENCE</scope>
    <source>
        <strain evidence="7">SGP5-SGP5p</strain>
        <tissue evidence="7">Aerial part</tissue>
    </source>
</reference>
<evidence type="ECO:0000256" key="3">
    <source>
        <dbReference type="ARBA" id="ARBA00022989"/>
    </source>
</evidence>
<evidence type="ECO:0000259" key="6">
    <source>
        <dbReference type="Pfam" id="PF03168"/>
    </source>
</evidence>
<dbReference type="OrthoDB" id="1914670at2759"/>
<dbReference type="AlphaFoldDB" id="A0A9Q1JIE4"/>
<dbReference type="GO" id="GO:0005886">
    <property type="term" value="C:plasma membrane"/>
    <property type="evidence" value="ECO:0007669"/>
    <property type="project" value="TreeGrafter"/>
</dbReference>
<organism evidence="7 8">
    <name type="scientific">Carnegiea gigantea</name>
    <dbReference type="NCBI Taxonomy" id="171969"/>
    <lineage>
        <taxon>Eukaryota</taxon>
        <taxon>Viridiplantae</taxon>
        <taxon>Streptophyta</taxon>
        <taxon>Embryophyta</taxon>
        <taxon>Tracheophyta</taxon>
        <taxon>Spermatophyta</taxon>
        <taxon>Magnoliopsida</taxon>
        <taxon>eudicotyledons</taxon>
        <taxon>Gunneridae</taxon>
        <taxon>Pentapetalae</taxon>
        <taxon>Caryophyllales</taxon>
        <taxon>Cactineae</taxon>
        <taxon>Cactaceae</taxon>
        <taxon>Cactoideae</taxon>
        <taxon>Echinocereeae</taxon>
        <taxon>Carnegiea</taxon>
    </lineage>
</organism>
<evidence type="ECO:0000256" key="4">
    <source>
        <dbReference type="ARBA" id="ARBA00023136"/>
    </source>
</evidence>
<protein>
    <recommendedName>
        <fullName evidence="6">Late embryogenesis abundant protein LEA-2 subgroup domain-containing protein</fullName>
    </recommendedName>
</protein>
<keyword evidence="8" id="KW-1185">Reference proteome</keyword>
<evidence type="ECO:0000313" key="7">
    <source>
        <dbReference type="EMBL" id="KAJ8420138.1"/>
    </source>
</evidence>
<gene>
    <name evidence="7" type="ORF">Cgig2_033912</name>
</gene>
<evidence type="ECO:0000256" key="5">
    <source>
        <dbReference type="SAM" id="MobiDB-lite"/>
    </source>
</evidence>
<comment type="subcellular location">
    <subcellularLocation>
        <location evidence="1">Membrane</location>
        <topology evidence="1">Single-pass membrane protein</topology>
    </subcellularLocation>
</comment>
<dbReference type="PANTHER" id="PTHR31415">
    <property type="entry name" value="OS05G0367900 PROTEIN"/>
    <property type="match status" value="1"/>
</dbReference>
<proteinExistence type="predicted"/>
<comment type="caution">
    <text evidence="7">The sequence shown here is derived from an EMBL/GenBank/DDBJ whole genome shotgun (WGS) entry which is preliminary data.</text>
</comment>
<dbReference type="EMBL" id="JAKOGI010003821">
    <property type="protein sequence ID" value="KAJ8420138.1"/>
    <property type="molecule type" value="Genomic_DNA"/>
</dbReference>
<accession>A0A9Q1JIE4</accession>
<evidence type="ECO:0000256" key="1">
    <source>
        <dbReference type="ARBA" id="ARBA00004167"/>
    </source>
</evidence>
<feature type="domain" description="Late embryogenesis abundant protein LEA-2 subgroup" evidence="6">
    <location>
        <begin position="261"/>
        <end position="354"/>
    </location>
</feature>
<feature type="region of interest" description="Disordered" evidence="5">
    <location>
        <begin position="1"/>
        <end position="31"/>
    </location>
</feature>
<evidence type="ECO:0000256" key="2">
    <source>
        <dbReference type="ARBA" id="ARBA00022692"/>
    </source>
</evidence>